<dbReference type="EMBL" id="LLXI01000678">
    <property type="protein sequence ID" value="PKY48856.1"/>
    <property type="molecule type" value="Genomic_DNA"/>
</dbReference>
<dbReference type="VEuPathDB" id="FungiDB:RhiirFUN_017891"/>
<keyword evidence="2" id="KW-0732">Signal</keyword>
<feature type="region of interest" description="Disordered" evidence="1">
    <location>
        <begin position="57"/>
        <end position="95"/>
    </location>
</feature>
<comment type="caution">
    <text evidence="3">The sequence shown here is derived from an EMBL/GenBank/DDBJ whole genome shotgun (WGS) entry which is preliminary data.</text>
</comment>
<name>A0A2I1GQE1_9GLOM</name>
<sequence length="95" mass="11176">MRFNIDSIFCLILINISIVLASSLKDESELNIRISPQHYKSLNILISHVKRETSPYPLNFVPSRTNPFRKRSQNEHEKNSKNSRRKRIISKRKPS</sequence>
<feature type="compositionally biased region" description="Basic residues" evidence="1">
    <location>
        <begin position="81"/>
        <end position="95"/>
    </location>
</feature>
<organism evidence="3 4">
    <name type="scientific">Rhizophagus irregularis</name>
    <dbReference type="NCBI Taxonomy" id="588596"/>
    <lineage>
        <taxon>Eukaryota</taxon>
        <taxon>Fungi</taxon>
        <taxon>Fungi incertae sedis</taxon>
        <taxon>Mucoromycota</taxon>
        <taxon>Glomeromycotina</taxon>
        <taxon>Glomeromycetes</taxon>
        <taxon>Glomerales</taxon>
        <taxon>Glomeraceae</taxon>
        <taxon>Rhizophagus</taxon>
    </lineage>
</organism>
<feature type="chain" id="PRO_5014133607" evidence="2">
    <location>
        <begin position="22"/>
        <end position="95"/>
    </location>
</feature>
<feature type="signal peptide" evidence="2">
    <location>
        <begin position="1"/>
        <end position="21"/>
    </location>
</feature>
<proteinExistence type="predicted"/>
<accession>A0A2I1GQE1</accession>
<keyword evidence="4" id="KW-1185">Reference proteome</keyword>
<dbReference type="OrthoDB" id="2380385at2759"/>
<gene>
    <name evidence="3" type="ORF">RhiirA4_544881</name>
</gene>
<evidence type="ECO:0000313" key="4">
    <source>
        <dbReference type="Proteomes" id="UP000234323"/>
    </source>
</evidence>
<evidence type="ECO:0000256" key="1">
    <source>
        <dbReference type="SAM" id="MobiDB-lite"/>
    </source>
</evidence>
<dbReference type="Proteomes" id="UP000234323">
    <property type="component" value="Unassembled WGS sequence"/>
</dbReference>
<protein>
    <submittedName>
        <fullName evidence="3">Uncharacterized protein</fullName>
    </submittedName>
</protein>
<reference evidence="3 4" key="1">
    <citation type="submission" date="2015-10" db="EMBL/GenBank/DDBJ databases">
        <title>Genome analyses suggest a sexual origin of heterokaryosis in a supposedly ancient asexual fungus.</title>
        <authorList>
            <person name="Ropars J."/>
            <person name="Sedzielewska K."/>
            <person name="Noel J."/>
            <person name="Charron P."/>
            <person name="Farinelli L."/>
            <person name="Marton T."/>
            <person name="Kruger M."/>
            <person name="Pelin A."/>
            <person name="Brachmann A."/>
            <person name="Corradi N."/>
        </authorList>
    </citation>
    <scope>NUCLEOTIDE SEQUENCE [LARGE SCALE GENOMIC DNA]</scope>
    <source>
        <strain evidence="3 4">A4</strain>
    </source>
</reference>
<dbReference type="AlphaFoldDB" id="A0A2I1GQE1"/>
<evidence type="ECO:0000313" key="3">
    <source>
        <dbReference type="EMBL" id="PKY48856.1"/>
    </source>
</evidence>
<evidence type="ECO:0000256" key="2">
    <source>
        <dbReference type="SAM" id="SignalP"/>
    </source>
</evidence>